<organism evidence="2 3">
    <name type="scientific">Marinobacter salsuginis</name>
    <dbReference type="NCBI Taxonomy" id="418719"/>
    <lineage>
        <taxon>Bacteria</taxon>
        <taxon>Pseudomonadati</taxon>
        <taxon>Pseudomonadota</taxon>
        <taxon>Gammaproteobacteria</taxon>
        <taxon>Pseudomonadales</taxon>
        <taxon>Marinobacteraceae</taxon>
        <taxon>Marinobacter</taxon>
    </lineage>
</organism>
<protein>
    <submittedName>
        <fullName evidence="2">Uncharacterized protein</fullName>
    </submittedName>
</protein>
<sequence>MLDDHNAMCVDTVIVLPSPSGKIWHLITEFAELSQLKRLRITQRAVANDKLGKTPENCDTRTADGSRLAGAGLLGNGPDQ</sequence>
<dbReference type="AlphaFoldDB" id="A0A5M3PS72"/>
<evidence type="ECO:0000313" key="3">
    <source>
        <dbReference type="Proteomes" id="UP000340077"/>
    </source>
</evidence>
<evidence type="ECO:0000256" key="1">
    <source>
        <dbReference type="SAM" id="MobiDB-lite"/>
    </source>
</evidence>
<name>A0A5M3PS72_9GAMM</name>
<evidence type="ECO:0000313" key="2">
    <source>
        <dbReference type="EMBL" id="GBO85579.1"/>
    </source>
</evidence>
<reference evidence="2 3" key="1">
    <citation type="journal article" date="2019" name="J. Gen. Appl. Microbiol.">
        <title>Aerobic degradation of cis-dichloroethene by the marine bacterium Marinobacter salsuginis strain 5N-3.</title>
        <authorList>
            <person name="Inoue Y."/>
            <person name="Fukunaga Y."/>
            <person name="Katsumata H."/>
            <person name="Ohji S."/>
            <person name="Hosoyama A."/>
            <person name="Mori K."/>
            <person name="Ando K."/>
        </authorList>
    </citation>
    <scope>NUCLEOTIDE SEQUENCE [LARGE SCALE GENOMIC DNA]</scope>
    <source>
        <strain evidence="2 3">5N-3</strain>
    </source>
</reference>
<accession>A0A5M3PS72</accession>
<feature type="compositionally biased region" description="Basic and acidic residues" evidence="1">
    <location>
        <begin position="51"/>
        <end position="64"/>
    </location>
</feature>
<feature type="region of interest" description="Disordered" evidence="1">
    <location>
        <begin position="51"/>
        <end position="80"/>
    </location>
</feature>
<gene>
    <name evidence="2" type="ORF">MS5N3_30300</name>
</gene>
<dbReference type="Proteomes" id="UP000340077">
    <property type="component" value="Unassembled WGS sequence"/>
</dbReference>
<dbReference type="EMBL" id="BGZH01000003">
    <property type="protein sequence ID" value="GBO85579.1"/>
    <property type="molecule type" value="Genomic_DNA"/>
</dbReference>
<comment type="caution">
    <text evidence="2">The sequence shown here is derived from an EMBL/GenBank/DDBJ whole genome shotgun (WGS) entry which is preliminary data.</text>
</comment>
<proteinExistence type="predicted"/>
<keyword evidence="3" id="KW-1185">Reference proteome</keyword>